<evidence type="ECO:0000313" key="8">
    <source>
        <dbReference type="EMBL" id="GAO97923.1"/>
    </source>
</evidence>
<dbReference type="NCBIfam" id="TIGR00096">
    <property type="entry name" value="16S rRNA (cytidine(1402)-2'-O)-methyltransferase"/>
    <property type="match status" value="1"/>
</dbReference>
<dbReference type="GO" id="GO:0070677">
    <property type="term" value="F:rRNA (cytosine-2'-O-)-methyltransferase activity"/>
    <property type="evidence" value="ECO:0007669"/>
    <property type="project" value="UniProtKB-UniRule"/>
</dbReference>
<dbReference type="CDD" id="cd11648">
    <property type="entry name" value="RsmI"/>
    <property type="match status" value="1"/>
</dbReference>
<protein>
    <recommendedName>
        <fullName evidence="6">Ribosomal RNA small subunit methyltransferase I</fullName>
        <ecNumber evidence="6">2.1.1.198</ecNumber>
    </recommendedName>
    <alternativeName>
        <fullName evidence="6">16S rRNA 2'-O-ribose C1402 methyltransferase</fullName>
    </alternativeName>
    <alternativeName>
        <fullName evidence="6">rRNA (cytidine-2'-O-)-methyltransferase RsmI</fullName>
    </alternativeName>
</protein>
<accession>A0A0K8MCJ6</accession>
<keyword evidence="1 6" id="KW-0963">Cytoplasm</keyword>
<keyword evidence="5 6" id="KW-0949">S-adenosyl-L-methionine</keyword>
<dbReference type="Gene3D" id="3.40.1010.10">
    <property type="entry name" value="Cobalt-precorrin-4 Transmethylase, Domain 1"/>
    <property type="match status" value="1"/>
</dbReference>
<comment type="catalytic activity">
    <reaction evidence="6">
        <text>cytidine(1402) in 16S rRNA + S-adenosyl-L-methionine = 2'-O-methylcytidine(1402) in 16S rRNA + S-adenosyl-L-homocysteine + H(+)</text>
        <dbReference type="Rhea" id="RHEA:42924"/>
        <dbReference type="Rhea" id="RHEA-COMP:10285"/>
        <dbReference type="Rhea" id="RHEA-COMP:10286"/>
        <dbReference type="ChEBI" id="CHEBI:15378"/>
        <dbReference type="ChEBI" id="CHEBI:57856"/>
        <dbReference type="ChEBI" id="CHEBI:59789"/>
        <dbReference type="ChEBI" id="CHEBI:74495"/>
        <dbReference type="ChEBI" id="CHEBI:82748"/>
        <dbReference type="EC" id="2.1.1.198"/>
    </reaction>
</comment>
<dbReference type="PANTHER" id="PTHR46111:SF1">
    <property type="entry name" value="RIBOSOMAL RNA SMALL SUBUNIT METHYLTRANSFERASE I"/>
    <property type="match status" value="1"/>
</dbReference>
<dbReference type="InterPro" id="IPR018063">
    <property type="entry name" value="SAM_MeTrfase_RsmI_CS"/>
</dbReference>
<keyword evidence="3 6" id="KW-0489">Methyltransferase</keyword>
<keyword evidence="4 6" id="KW-0808">Transferase</keyword>
<dbReference type="OrthoDB" id="9809084at2"/>
<keyword evidence="9" id="KW-1185">Reference proteome</keyword>
<comment type="function">
    <text evidence="6">Catalyzes the 2'-O-methylation of the ribose of cytidine 1402 (C1402) in 16S rRNA.</text>
</comment>
<dbReference type="PROSITE" id="PS01296">
    <property type="entry name" value="RSMI"/>
    <property type="match status" value="1"/>
</dbReference>
<dbReference type="InterPro" id="IPR035996">
    <property type="entry name" value="4pyrrol_Methylase_sf"/>
</dbReference>
<dbReference type="PIRSF" id="PIRSF005917">
    <property type="entry name" value="MTase_YraL"/>
    <property type="match status" value="1"/>
</dbReference>
<comment type="similarity">
    <text evidence="6">Belongs to the methyltransferase superfamily. RsmI family.</text>
</comment>
<evidence type="ECO:0000256" key="4">
    <source>
        <dbReference type="ARBA" id="ARBA00022679"/>
    </source>
</evidence>
<evidence type="ECO:0000256" key="6">
    <source>
        <dbReference type="HAMAP-Rule" id="MF_01877"/>
    </source>
</evidence>
<dbReference type="EC" id="2.1.1.198" evidence="6"/>
<evidence type="ECO:0000256" key="2">
    <source>
        <dbReference type="ARBA" id="ARBA00022552"/>
    </source>
</evidence>
<dbReference type="AlphaFoldDB" id="A0A0K8MCJ6"/>
<evidence type="ECO:0000256" key="5">
    <source>
        <dbReference type="ARBA" id="ARBA00022691"/>
    </source>
</evidence>
<comment type="caution">
    <text evidence="8">The sequence shown here is derived from an EMBL/GenBank/DDBJ whole genome shotgun (WGS) entry which is preliminary data.</text>
</comment>
<name>A0A0K8MCJ6_9PROT</name>
<dbReference type="Gene3D" id="3.30.950.10">
    <property type="entry name" value="Methyltransferase, Cobalt-precorrin-4 Transmethylase, Domain 2"/>
    <property type="match status" value="1"/>
</dbReference>
<dbReference type="InterPro" id="IPR000878">
    <property type="entry name" value="4pyrrol_Mease"/>
</dbReference>
<dbReference type="InterPro" id="IPR008189">
    <property type="entry name" value="rRNA_ssu_MeTfrase_I"/>
</dbReference>
<sequence length="299" mass="33425">MTQSNTPYPFHHDAKPTVEKRDLQAGIYIVATPLGNLKDITVRALEILHSVDLILCEDTRVSRTLLMHYSVSAPLKALHDYNESKMIPSLLVQVQEGKRLALISDAGTPLISDPGYKLVRAALTAGLFITGLPGPSAVINALVLSGLPTHRFFFAGFLPAKSASRVKDLDNLKKIPGTLIFYESPQRFKETLQDLQHGFSMREIVVVREMTKKFEEIIRGSLKEVTDHFQESQPRGEIVLLVAPPSEEENLWDDETLEKGLRTALKTLSLKDAVQEISLFSGISRKHIYEKALKIQEKT</sequence>
<organism evidence="8 9">
    <name type="scientific">Caedimonas varicaedens</name>
    <dbReference type="NCBI Taxonomy" id="1629334"/>
    <lineage>
        <taxon>Bacteria</taxon>
        <taxon>Pseudomonadati</taxon>
        <taxon>Pseudomonadota</taxon>
        <taxon>Alphaproteobacteria</taxon>
        <taxon>Holosporales</taxon>
        <taxon>Caedimonadaceae</taxon>
        <taxon>Caedimonas</taxon>
    </lineage>
</organism>
<keyword evidence="2 6" id="KW-0698">rRNA processing</keyword>
<dbReference type="Pfam" id="PF00590">
    <property type="entry name" value="TP_methylase"/>
    <property type="match status" value="1"/>
</dbReference>
<feature type="domain" description="Tetrapyrrole methylase" evidence="7">
    <location>
        <begin position="27"/>
        <end position="225"/>
    </location>
</feature>
<reference evidence="8 9" key="1">
    <citation type="submission" date="2015-03" db="EMBL/GenBank/DDBJ databases">
        <title>Caedibacter varicaedens, whole genome shotgun sequence.</title>
        <authorList>
            <person name="Suzuki H."/>
            <person name="Dapper A.L."/>
            <person name="Gibson A.K."/>
            <person name="Jackson C."/>
            <person name="Lee H."/>
            <person name="Pejaver V.R."/>
            <person name="Doak T."/>
            <person name="Lynch M."/>
        </authorList>
    </citation>
    <scope>NUCLEOTIDE SEQUENCE [LARGE SCALE GENOMIC DNA]</scope>
</reference>
<dbReference type="PANTHER" id="PTHR46111">
    <property type="entry name" value="RIBOSOMAL RNA SMALL SUBUNIT METHYLTRANSFERASE I"/>
    <property type="match status" value="1"/>
</dbReference>
<dbReference type="EMBL" id="BBVC01000020">
    <property type="protein sequence ID" value="GAO97923.1"/>
    <property type="molecule type" value="Genomic_DNA"/>
</dbReference>
<comment type="subcellular location">
    <subcellularLocation>
        <location evidence="6">Cytoplasm</location>
    </subcellularLocation>
</comment>
<dbReference type="HAMAP" id="MF_01877">
    <property type="entry name" value="16SrRNA_methyltr_I"/>
    <property type="match status" value="1"/>
</dbReference>
<dbReference type="STRING" id="1629334.Cva_00564"/>
<evidence type="ECO:0000256" key="1">
    <source>
        <dbReference type="ARBA" id="ARBA00022490"/>
    </source>
</evidence>
<dbReference type="InterPro" id="IPR014777">
    <property type="entry name" value="4pyrrole_Mease_sub1"/>
</dbReference>
<dbReference type="GO" id="GO:0005737">
    <property type="term" value="C:cytoplasm"/>
    <property type="evidence" value="ECO:0007669"/>
    <property type="project" value="UniProtKB-SubCell"/>
</dbReference>
<dbReference type="FunFam" id="3.30.950.10:FF:000002">
    <property type="entry name" value="Ribosomal RNA small subunit methyltransferase I"/>
    <property type="match status" value="1"/>
</dbReference>
<gene>
    <name evidence="6 8" type="primary">rsmI</name>
    <name evidence="8" type="ORF">Cva_00564</name>
</gene>
<dbReference type="SUPFAM" id="SSF53790">
    <property type="entry name" value="Tetrapyrrole methylase"/>
    <property type="match status" value="1"/>
</dbReference>
<evidence type="ECO:0000256" key="3">
    <source>
        <dbReference type="ARBA" id="ARBA00022603"/>
    </source>
</evidence>
<dbReference type="FunFam" id="3.40.1010.10:FF:000007">
    <property type="entry name" value="Ribosomal RNA small subunit methyltransferase I"/>
    <property type="match status" value="1"/>
</dbReference>
<proteinExistence type="inferred from homology"/>
<evidence type="ECO:0000313" key="9">
    <source>
        <dbReference type="Proteomes" id="UP000036771"/>
    </source>
</evidence>
<dbReference type="InterPro" id="IPR014776">
    <property type="entry name" value="4pyrrole_Mease_sub2"/>
</dbReference>
<evidence type="ECO:0000259" key="7">
    <source>
        <dbReference type="Pfam" id="PF00590"/>
    </source>
</evidence>
<dbReference type="Proteomes" id="UP000036771">
    <property type="component" value="Unassembled WGS sequence"/>
</dbReference>